<evidence type="ECO:0000256" key="5">
    <source>
        <dbReference type="PROSITE-ProRule" id="PRU10141"/>
    </source>
</evidence>
<evidence type="ECO:0000256" key="2">
    <source>
        <dbReference type="ARBA" id="ARBA00022741"/>
    </source>
</evidence>
<evidence type="ECO:0000313" key="11">
    <source>
        <dbReference type="Proteomes" id="UP001374584"/>
    </source>
</evidence>
<evidence type="ECO:0000256" key="6">
    <source>
        <dbReference type="RuleBase" id="RU000304"/>
    </source>
</evidence>
<gene>
    <name evidence="10" type="ORF">VNO80_18001</name>
</gene>
<keyword evidence="2 5" id="KW-0547">Nucleotide-binding</keyword>
<dbReference type="Pfam" id="PF00069">
    <property type="entry name" value="Pkinase"/>
    <property type="match status" value="1"/>
</dbReference>
<dbReference type="Gene3D" id="1.10.510.10">
    <property type="entry name" value="Transferase(Phosphotransferase) domain 1"/>
    <property type="match status" value="1"/>
</dbReference>
<dbReference type="Gene3D" id="3.30.200.20">
    <property type="entry name" value="Phosphorylase Kinase, domain 1"/>
    <property type="match status" value="1"/>
</dbReference>
<keyword evidence="1" id="KW-0808">Transferase</keyword>
<dbReference type="InterPro" id="IPR000719">
    <property type="entry name" value="Prot_kinase_dom"/>
</dbReference>
<dbReference type="SMART" id="SM00220">
    <property type="entry name" value="S_TKc"/>
    <property type="match status" value="1"/>
</dbReference>
<feature type="domain" description="Protein kinase" evidence="9">
    <location>
        <begin position="159"/>
        <end position="431"/>
    </location>
</feature>
<proteinExistence type="inferred from homology"/>
<feature type="region of interest" description="Disordered" evidence="8">
    <location>
        <begin position="112"/>
        <end position="137"/>
    </location>
</feature>
<dbReference type="InterPro" id="IPR011009">
    <property type="entry name" value="Kinase-like_dom_sf"/>
</dbReference>
<dbReference type="PANTHER" id="PTHR44329">
    <property type="entry name" value="SERINE/THREONINE-PROTEIN KINASE TNNI3K-RELATED"/>
    <property type="match status" value="1"/>
</dbReference>
<evidence type="ECO:0000256" key="1">
    <source>
        <dbReference type="ARBA" id="ARBA00022679"/>
    </source>
</evidence>
<dbReference type="SUPFAM" id="SSF56112">
    <property type="entry name" value="Protein kinase-like (PK-like)"/>
    <property type="match status" value="1"/>
</dbReference>
<keyword evidence="7" id="KW-0175">Coiled coil</keyword>
<feature type="compositionally biased region" description="Polar residues" evidence="8">
    <location>
        <begin position="1"/>
        <end position="24"/>
    </location>
</feature>
<dbReference type="PROSITE" id="PS00108">
    <property type="entry name" value="PROTEIN_KINASE_ST"/>
    <property type="match status" value="1"/>
</dbReference>
<feature type="region of interest" description="Disordered" evidence="8">
    <location>
        <begin position="1"/>
        <end position="27"/>
    </location>
</feature>
<sequence>MEKMNLSETQSTHHNFSRQSSKSKNGCCRGFSSVRTVSSTAPTSQHHQLQQLYQKLELKVSGLEKEVQRQTELRVMYKKRMEKTQDYLKHCLQIAQENGILDLIIGSKGEVSQSPLSPHAHAHAHALNSTPTPSHHHPNLMPILHQAKINGWFINPNEIQLGEKIGQGTTAEIHRGTWRGFDVAVKCMSAAFFGKNENGVVFFAQEVETLSKQRHRFVLHLMGACLDPPHHAWLVTEYLNTTLKEWLHGPGKRPKQRTAPLPPFKDRVMRAQEIAQALHYLHEQKPKVIHRDLKPSNIFLDDALHVRVADFGHARFLGDDEMALTGETGTYVYMAPEVIRCEPYDEKCDVYSFGIILNELLTGKYPYIETKLGPAKIAMEVVEDELRPVLASRDDGEQLEELIDLICLCWNANPSTRPPFATISHTLKSYVERVLQISN</sequence>
<keyword evidence="11" id="KW-1185">Reference proteome</keyword>
<dbReference type="Proteomes" id="UP001374584">
    <property type="component" value="Unassembled WGS sequence"/>
</dbReference>
<dbReference type="PANTHER" id="PTHR44329:SF11">
    <property type="entry name" value="OS09G0443600 PROTEIN"/>
    <property type="match status" value="1"/>
</dbReference>
<evidence type="ECO:0000256" key="4">
    <source>
        <dbReference type="ARBA" id="ARBA00022840"/>
    </source>
</evidence>
<keyword evidence="3" id="KW-0418">Kinase</keyword>
<dbReference type="PROSITE" id="PS00107">
    <property type="entry name" value="PROTEIN_KINASE_ATP"/>
    <property type="match status" value="1"/>
</dbReference>
<dbReference type="GO" id="GO:0004674">
    <property type="term" value="F:protein serine/threonine kinase activity"/>
    <property type="evidence" value="ECO:0007669"/>
    <property type="project" value="UniProtKB-KW"/>
</dbReference>
<feature type="binding site" evidence="5">
    <location>
        <position position="186"/>
    </location>
    <ligand>
        <name>ATP</name>
        <dbReference type="ChEBI" id="CHEBI:30616"/>
    </ligand>
</feature>
<evidence type="ECO:0000313" key="10">
    <source>
        <dbReference type="EMBL" id="KAK7352577.1"/>
    </source>
</evidence>
<keyword evidence="6" id="KW-0723">Serine/threonine-protein kinase</keyword>
<protein>
    <recommendedName>
        <fullName evidence="9">Protein kinase domain-containing protein</fullName>
    </recommendedName>
</protein>
<dbReference type="InterPro" id="IPR008271">
    <property type="entry name" value="Ser/Thr_kinase_AS"/>
</dbReference>
<dbReference type="GO" id="GO:0005524">
    <property type="term" value="F:ATP binding"/>
    <property type="evidence" value="ECO:0007669"/>
    <property type="project" value="UniProtKB-UniRule"/>
</dbReference>
<comment type="caution">
    <text evidence="10">The sequence shown here is derived from an EMBL/GenBank/DDBJ whole genome shotgun (WGS) entry which is preliminary data.</text>
</comment>
<evidence type="ECO:0000256" key="3">
    <source>
        <dbReference type="ARBA" id="ARBA00022777"/>
    </source>
</evidence>
<dbReference type="EMBL" id="JAYMYR010000007">
    <property type="protein sequence ID" value="KAK7352577.1"/>
    <property type="molecule type" value="Genomic_DNA"/>
</dbReference>
<reference evidence="10 11" key="1">
    <citation type="submission" date="2024-01" db="EMBL/GenBank/DDBJ databases">
        <title>The genomes of 5 underutilized Papilionoideae crops provide insights into root nodulation and disease resistanc.</title>
        <authorList>
            <person name="Jiang F."/>
        </authorList>
    </citation>
    <scope>NUCLEOTIDE SEQUENCE [LARGE SCALE GENOMIC DNA]</scope>
    <source>
        <strain evidence="10">JINMINGXINNONG_FW02</strain>
        <tissue evidence="10">Leaves</tissue>
    </source>
</reference>
<comment type="similarity">
    <text evidence="6">Belongs to the protein kinase superfamily.</text>
</comment>
<evidence type="ECO:0000259" key="9">
    <source>
        <dbReference type="PROSITE" id="PS50011"/>
    </source>
</evidence>
<dbReference type="InterPro" id="IPR017441">
    <property type="entry name" value="Protein_kinase_ATP_BS"/>
</dbReference>
<dbReference type="PROSITE" id="PS50011">
    <property type="entry name" value="PROTEIN_KINASE_DOM"/>
    <property type="match status" value="1"/>
</dbReference>
<evidence type="ECO:0000256" key="7">
    <source>
        <dbReference type="SAM" id="Coils"/>
    </source>
</evidence>
<accession>A0AAN9QYH5</accession>
<name>A0AAN9QYH5_PHACN</name>
<organism evidence="10 11">
    <name type="scientific">Phaseolus coccineus</name>
    <name type="common">Scarlet runner bean</name>
    <name type="synonym">Phaseolus multiflorus</name>
    <dbReference type="NCBI Taxonomy" id="3886"/>
    <lineage>
        <taxon>Eukaryota</taxon>
        <taxon>Viridiplantae</taxon>
        <taxon>Streptophyta</taxon>
        <taxon>Embryophyta</taxon>
        <taxon>Tracheophyta</taxon>
        <taxon>Spermatophyta</taxon>
        <taxon>Magnoliopsida</taxon>
        <taxon>eudicotyledons</taxon>
        <taxon>Gunneridae</taxon>
        <taxon>Pentapetalae</taxon>
        <taxon>rosids</taxon>
        <taxon>fabids</taxon>
        <taxon>Fabales</taxon>
        <taxon>Fabaceae</taxon>
        <taxon>Papilionoideae</taxon>
        <taxon>50 kb inversion clade</taxon>
        <taxon>NPAAA clade</taxon>
        <taxon>indigoferoid/millettioid clade</taxon>
        <taxon>Phaseoleae</taxon>
        <taxon>Phaseolus</taxon>
    </lineage>
</organism>
<dbReference type="InterPro" id="IPR051681">
    <property type="entry name" value="Ser/Thr_Kinases-Pseudokinases"/>
</dbReference>
<keyword evidence="4 5" id="KW-0067">ATP-binding</keyword>
<dbReference type="CDD" id="cd13999">
    <property type="entry name" value="STKc_MAP3K-like"/>
    <property type="match status" value="1"/>
</dbReference>
<evidence type="ECO:0000256" key="8">
    <source>
        <dbReference type="SAM" id="MobiDB-lite"/>
    </source>
</evidence>
<feature type="coiled-coil region" evidence="7">
    <location>
        <begin position="46"/>
        <end position="73"/>
    </location>
</feature>
<dbReference type="AlphaFoldDB" id="A0AAN9QYH5"/>